<keyword evidence="1" id="KW-0175">Coiled coil</keyword>
<feature type="compositionally biased region" description="Polar residues" evidence="2">
    <location>
        <begin position="302"/>
        <end position="317"/>
    </location>
</feature>
<dbReference type="Proteomes" id="UP001180020">
    <property type="component" value="Unassembled WGS sequence"/>
</dbReference>
<name>A0AAV9DAS3_ACOCL</name>
<feature type="compositionally biased region" description="Pro residues" evidence="2">
    <location>
        <begin position="280"/>
        <end position="294"/>
    </location>
</feature>
<feature type="region of interest" description="Disordered" evidence="2">
    <location>
        <begin position="384"/>
        <end position="438"/>
    </location>
</feature>
<proteinExistence type="predicted"/>
<feature type="region of interest" description="Disordered" evidence="2">
    <location>
        <begin position="202"/>
        <end position="325"/>
    </location>
</feature>
<feature type="compositionally biased region" description="Low complexity" evidence="2">
    <location>
        <begin position="355"/>
        <end position="364"/>
    </location>
</feature>
<reference evidence="3" key="1">
    <citation type="journal article" date="2023" name="Nat. Commun.">
        <title>Diploid and tetraploid genomes of Acorus and the evolution of monocots.</title>
        <authorList>
            <person name="Ma L."/>
            <person name="Liu K.W."/>
            <person name="Li Z."/>
            <person name="Hsiao Y.Y."/>
            <person name="Qi Y."/>
            <person name="Fu T."/>
            <person name="Tang G.D."/>
            <person name="Zhang D."/>
            <person name="Sun W.H."/>
            <person name="Liu D.K."/>
            <person name="Li Y."/>
            <person name="Chen G.Z."/>
            <person name="Liu X.D."/>
            <person name="Liao X.Y."/>
            <person name="Jiang Y.T."/>
            <person name="Yu X."/>
            <person name="Hao Y."/>
            <person name="Huang J."/>
            <person name="Zhao X.W."/>
            <person name="Ke S."/>
            <person name="Chen Y.Y."/>
            <person name="Wu W.L."/>
            <person name="Hsu J.L."/>
            <person name="Lin Y.F."/>
            <person name="Huang M.D."/>
            <person name="Li C.Y."/>
            <person name="Huang L."/>
            <person name="Wang Z.W."/>
            <person name="Zhao X."/>
            <person name="Zhong W.Y."/>
            <person name="Peng D.H."/>
            <person name="Ahmad S."/>
            <person name="Lan S."/>
            <person name="Zhang J.S."/>
            <person name="Tsai W.C."/>
            <person name="Van de Peer Y."/>
            <person name="Liu Z.J."/>
        </authorList>
    </citation>
    <scope>NUCLEOTIDE SEQUENCE</scope>
    <source>
        <strain evidence="3">CP</strain>
    </source>
</reference>
<feature type="compositionally biased region" description="Low complexity" evidence="2">
    <location>
        <begin position="217"/>
        <end position="227"/>
    </location>
</feature>
<feature type="region of interest" description="Disordered" evidence="2">
    <location>
        <begin position="345"/>
        <end position="364"/>
    </location>
</feature>
<keyword evidence="4" id="KW-1185">Reference proteome</keyword>
<dbReference type="PANTHER" id="PTHR47477:SF8">
    <property type="entry name" value="TNF RECEPTOR-ASSOCIATED FACTOR HOMOLOG 1A"/>
    <property type="match status" value="1"/>
</dbReference>
<dbReference type="EMBL" id="JAUJYO010000015">
    <property type="protein sequence ID" value="KAK1297322.1"/>
    <property type="molecule type" value="Genomic_DNA"/>
</dbReference>
<evidence type="ECO:0000256" key="1">
    <source>
        <dbReference type="SAM" id="Coils"/>
    </source>
</evidence>
<gene>
    <name evidence="3" type="ORF">QJS10_CPB15g01983</name>
</gene>
<dbReference type="PANTHER" id="PTHR47477">
    <property type="entry name" value="TNF RECEPTOR-ASSOCIATED FACTOR HOMOLOG 1A"/>
    <property type="match status" value="1"/>
</dbReference>
<feature type="compositionally biased region" description="Basic and acidic residues" evidence="2">
    <location>
        <begin position="424"/>
        <end position="438"/>
    </location>
</feature>
<organism evidence="3 4">
    <name type="scientific">Acorus calamus</name>
    <name type="common">Sweet flag</name>
    <dbReference type="NCBI Taxonomy" id="4465"/>
    <lineage>
        <taxon>Eukaryota</taxon>
        <taxon>Viridiplantae</taxon>
        <taxon>Streptophyta</taxon>
        <taxon>Embryophyta</taxon>
        <taxon>Tracheophyta</taxon>
        <taxon>Spermatophyta</taxon>
        <taxon>Magnoliopsida</taxon>
        <taxon>Liliopsida</taxon>
        <taxon>Acoraceae</taxon>
        <taxon>Acorus</taxon>
    </lineage>
</organism>
<reference evidence="3" key="2">
    <citation type="submission" date="2023-06" db="EMBL/GenBank/DDBJ databases">
        <authorList>
            <person name="Ma L."/>
            <person name="Liu K.-W."/>
            <person name="Li Z."/>
            <person name="Hsiao Y.-Y."/>
            <person name="Qi Y."/>
            <person name="Fu T."/>
            <person name="Tang G."/>
            <person name="Zhang D."/>
            <person name="Sun W.-H."/>
            <person name="Liu D.-K."/>
            <person name="Li Y."/>
            <person name="Chen G.-Z."/>
            <person name="Liu X.-D."/>
            <person name="Liao X.-Y."/>
            <person name="Jiang Y.-T."/>
            <person name="Yu X."/>
            <person name="Hao Y."/>
            <person name="Huang J."/>
            <person name="Zhao X.-W."/>
            <person name="Ke S."/>
            <person name="Chen Y.-Y."/>
            <person name="Wu W.-L."/>
            <person name="Hsu J.-L."/>
            <person name="Lin Y.-F."/>
            <person name="Huang M.-D."/>
            <person name="Li C.-Y."/>
            <person name="Huang L."/>
            <person name="Wang Z.-W."/>
            <person name="Zhao X."/>
            <person name="Zhong W.-Y."/>
            <person name="Peng D.-H."/>
            <person name="Ahmad S."/>
            <person name="Lan S."/>
            <person name="Zhang J.-S."/>
            <person name="Tsai W.-C."/>
            <person name="Van De Peer Y."/>
            <person name="Liu Z.-J."/>
        </authorList>
    </citation>
    <scope>NUCLEOTIDE SEQUENCE</scope>
    <source>
        <strain evidence="3">CP</strain>
        <tissue evidence="3">Leaves</tissue>
    </source>
</reference>
<protein>
    <submittedName>
        <fullName evidence="3">MATH domain-containing protein</fullName>
    </submittedName>
</protein>
<feature type="coiled-coil region" evidence="1">
    <location>
        <begin position="170"/>
        <end position="197"/>
    </location>
</feature>
<comment type="caution">
    <text evidence="3">The sequence shown here is derived from an EMBL/GenBank/DDBJ whole genome shotgun (WGS) entry which is preliminary data.</text>
</comment>
<evidence type="ECO:0000256" key="2">
    <source>
        <dbReference type="SAM" id="MobiDB-lite"/>
    </source>
</evidence>
<evidence type="ECO:0000313" key="3">
    <source>
        <dbReference type="EMBL" id="KAK1297322.1"/>
    </source>
</evidence>
<dbReference type="InterPro" id="IPR055327">
    <property type="entry name" value="TRAF1A/B"/>
</dbReference>
<feature type="compositionally biased region" description="Low complexity" evidence="2">
    <location>
        <begin position="80"/>
        <end position="99"/>
    </location>
</feature>
<evidence type="ECO:0000313" key="4">
    <source>
        <dbReference type="Proteomes" id="UP001180020"/>
    </source>
</evidence>
<feature type="region of interest" description="Disordered" evidence="2">
    <location>
        <begin position="67"/>
        <end position="142"/>
    </location>
</feature>
<feature type="compositionally biased region" description="Low complexity" evidence="2">
    <location>
        <begin position="396"/>
        <end position="420"/>
    </location>
</feature>
<sequence>MVQVMDNGETLHSMLGKIEKLDEVSDVSDAEDDVTEIIRPDIEDGEASLRNWDTETSEIIPALELSGSEIQTGRADKKSLSFMDDSSSTCSTDSVPSVVMNGPYKGNPVVNRRSQTSPNWGKSQLLKGKRDQSGPSGNDNNQVEAAVDTDCLSDTTDSCKANGPESEAVVLSLKDHIQRLEQSLVKKEELVVTLQKKLNVKKEDQVDVIKPSKQRTAEPASSPSSPEKTTHPPPSHPKQEESPKNLPPAQEPVKTTEPPRNSPSKTPIILMTKTAQIPSPSKPEPPKAPTPTKPPTTNATSEKPTTSQQVNLMSRPSSVPLIPGPRPSPPVVQVVQKTPLLARSTSAAGRLGTDPTTPTASAPSYIPQSYRNVIIGKVSSNVSNSIPAIPMPRPSSTPTSQSSMSYSQAPSSTFMPSSSPMLQTHHDLHGGSPLRNDHSLSRTSGFGFGSVMPEVLLHSPNQWAREASLYHADEAPPVAGVSLRQTLGSSSDEFPHIDMINSLFEEEHGNGRTTLADVGTVYESPLNGKHQNHSFLLNRQLTFPSSMSSYYEDGLQTSSHLDFSAFTNDAMVQTRWPGMGRPDFSALSHGGPDIDAYHIRHPSQQHLQVPDYSNGYGMYQPTNGR</sequence>
<accession>A0AAV9DAS3</accession>
<dbReference type="AlphaFoldDB" id="A0AAV9DAS3"/>
<feature type="compositionally biased region" description="Polar residues" evidence="2">
    <location>
        <begin position="112"/>
        <end position="122"/>
    </location>
</feature>
<feature type="compositionally biased region" description="Polar residues" evidence="2">
    <location>
        <begin position="133"/>
        <end position="142"/>
    </location>
</feature>